<reference evidence="3 4" key="1">
    <citation type="journal article" date="2009" name="Int. J. Syst. Evol. Microbiol.">
        <title>Transfer of Teichococcus ludipueritiae and Muricoccus roseus to the genus Roseomonas, as Roseomonas ludipueritiae comb. nov. and Roseomonas rosea comb. nov., respectively, and emended description of the genus Roseomonas.</title>
        <authorList>
            <person name="Sanchez-Porro C."/>
            <person name="Gallego V."/>
            <person name="Busse H.J."/>
            <person name="Kampfer P."/>
            <person name="Ventosa A."/>
        </authorList>
    </citation>
    <scope>NUCLEOTIDE SEQUENCE [LARGE SCALE GENOMIC DNA]</scope>
    <source>
        <strain evidence="3 4">DSM 14915</strain>
    </source>
</reference>
<protein>
    <submittedName>
        <fullName evidence="3">P-loop NTPase</fullName>
    </submittedName>
</protein>
<dbReference type="Pfam" id="PF10609">
    <property type="entry name" value="ParA"/>
    <property type="match status" value="1"/>
</dbReference>
<keyword evidence="4" id="KW-1185">Reference proteome</keyword>
<comment type="caution">
    <text evidence="3">The sequence shown here is derived from an EMBL/GenBank/DDBJ whole genome shotgun (WGS) entry which is preliminary data.</text>
</comment>
<dbReference type="PANTHER" id="PTHR32309">
    <property type="entry name" value="TYROSINE-PROTEIN KINASE"/>
    <property type="match status" value="1"/>
</dbReference>
<dbReference type="SUPFAM" id="SSF52540">
    <property type="entry name" value="P-loop containing nucleoside triphosphate hydrolases"/>
    <property type="match status" value="1"/>
</dbReference>
<organism evidence="3 4">
    <name type="scientific">Pseudoroseomonas ludipueritiae</name>
    <dbReference type="NCBI Taxonomy" id="198093"/>
    <lineage>
        <taxon>Bacteria</taxon>
        <taxon>Pseudomonadati</taxon>
        <taxon>Pseudomonadota</taxon>
        <taxon>Alphaproteobacteria</taxon>
        <taxon>Acetobacterales</taxon>
        <taxon>Acetobacteraceae</taxon>
        <taxon>Pseudoroseomonas</taxon>
    </lineage>
</organism>
<evidence type="ECO:0000313" key="4">
    <source>
        <dbReference type="Proteomes" id="UP000603940"/>
    </source>
</evidence>
<name>A0ABR7RF84_9PROT</name>
<dbReference type="InterPro" id="IPR033756">
    <property type="entry name" value="YlxH/NBP35"/>
</dbReference>
<evidence type="ECO:0000313" key="3">
    <source>
        <dbReference type="EMBL" id="MBC9180147.1"/>
    </source>
</evidence>
<sequence length="271" mass="27456">MTIPPRQREHLVERAMMGEAPGPVPAPPPAAATPAIPASALAAAGLMAAPGRSLALEEMKLVQQQVLRGIEEAPGAHGRVVLVASARPGEGKSFIALNLAAALASNGGRPVVLVDADGRRGAISDILGAASPGLRNLTLAPQGGMPPLLATALERLLFLPYGATPDGQDSAPPRGNALAGAIARLARGLPGHVLVLDTPPILATSDAHALAAVAGQVVMVVGAEQTRDEEVEAALDMLEACPRLQLLLNRVRLAASGSFGADYGKDGSRAA</sequence>
<gene>
    <name evidence="3" type="ORF">IBL25_24680</name>
</gene>
<keyword evidence="2" id="KW-0067">ATP-binding</keyword>
<dbReference type="Proteomes" id="UP000603940">
    <property type="component" value="Unassembled WGS sequence"/>
</dbReference>
<dbReference type="Gene3D" id="3.40.50.300">
    <property type="entry name" value="P-loop containing nucleotide triphosphate hydrolases"/>
    <property type="match status" value="1"/>
</dbReference>
<keyword evidence="1" id="KW-0547">Nucleotide-binding</keyword>
<accession>A0ABR7RF84</accession>
<dbReference type="PANTHER" id="PTHR32309:SF13">
    <property type="entry name" value="FERRIC ENTEROBACTIN TRANSPORT PROTEIN FEPE"/>
    <property type="match status" value="1"/>
</dbReference>
<dbReference type="InterPro" id="IPR027417">
    <property type="entry name" value="P-loop_NTPase"/>
</dbReference>
<dbReference type="RefSeq" id="WP_187781113.1">
    <property type="nucleotide sequence ID" value="NZ_JACTUZ010000240.1"/>
</dbReference>
<evidence type="ECO:0000256" key="1">
    <source>
        <dbReference type="ARBA" id="ARBA00022741"/>
    </source>
</evidence>
<dbReference type="InterPro" id="IPR050445">
    <property type="entry name" value="Bact_polysacc_biosynth/exp"/>
</dbReference>
<dbReference type="EMBL" id="JACTUZ010000240">
    <property type="protein sequence ID" value="MBC9180147.1"/>
    <property type="molecule type" value="Genomic_DNA"/>
</dbReference>
<proteinExistence type="predicted"/>
<evidence type="ECO:0000256" key="2">
    <source>
        <dbReference type="ARBA" id="ARBA00022840"/>
    </source>
</evidence>